<keyword evidence="4" id="KW-1185">Reference proteome</keyword>
<comment type="caution">
    <text evidence="3">The sequence shown here is derived from an EMBL/GenBank/DDBJ whole genome shotgun (WGS) entry which is preliminary data.</text>
</comment>
<evidence type="ECO:0000313" key="3">
    <source>
        <dbReference type="EMBL" id="GAA1961935.1"/>
    </source>
</evidence>
<dbReference type="PANTHER" id="PTHR41287">
    <property type="match status" value="1"/>
</dbReference>
<dbReference type="InterPro" id="IPR027417">
    <property type="entry name" value="P-loop_NTPase"/>
</dbReference>
<evidence type="ECO:0000313" key="4">
    <source>
        <dbReference type="Proteomes" id="UP001501116"/>
    </source>
</evidence>
<dbReference type="Pfam" id="PF20441">
    <property type="entry name" value="TerL_nuclease"/>
    <property type="match status" value="1"/>
</dbReference>
<evidence type="ECO:0000259" key="1">
    <source>
        <dbReference type="Pfam" id="PF03354"/>
    </source>
</evidence>
<dbReference type="Gene3D" id="3.40.50.300">
    <property type="entry name" value="P-loop containing nucleotide triphosphate hydrolases"/>
    <property type="match status" value="1"/>
</dbReference>
<reference evidence="3 4" key="1">
    <citation type="journal article" date="2019" name="Int. J. Syst. Evol. Microbiol.">
        <title>The Global Catalogue of Microorganisms (GCM) 10K type strain sequencing project: providing services to taxonomists for standard genome sequencing and annotation.</title>
        <authorList>
            <consortium name="The Broad Institute Genomics Platform"/>
            <consortium name="The Broad Institute Genome Sequencing Center for Infectious Disease"/>
            <person name="Wu L."/>
            <person name="Ma J."/>
        </authorList>
    </citation>
    <scope>NUCLEOTIDE SEQUENCE [LARGE SCALE GENOMIC DNA]</scope>
    <source>
        <strain evidence="3 4">JCM 14545</strain>
    </source>
</reference>
<feature type="domain" description="Terminase large subunit-like ATPase" evidence="1">
    <location>
        <begin position="92"/>
        <end position="266"/>
    </location>
</feature>
<feature type="domain" description="Terminase large subunit-like endonuclease" evidence="2">
    <location>
        <begin position="277"/>
        <end position="564"/>
    </location>
</feature>
<evidence type="ECO:0000259" key="2">
    <source>
        <dbReference type="Pfam" id="PF20441"/>
    </source>
</evidence>
<organism evidence="3 4">
    <name type="scientific">Amycolatopsis minnesotensis</name>
    <dbReference type="NCBI Taxonomy" id="337894"/>
    <lineage>
        <taxon>Bacteria</taxon>
        <taxon>Bacillati</taxon>
        <taxon>Actinomycetota</taxon>
        <taxon>Actinomycetes</taxon>
        <taxon>Pseudonocardiales</taxon>
        <taxon>Pseudonocardiaceae</taxon>
        <taxon>Amycolatopsis</taxon>
    </lineage>
</organism>
<sequence>MGTKPTRSRAPAKRPPSRATLDRLNISPEVGWYLHSRGIPLPDCPPAIKTPEGGTRRGARFDPARVDRVLDVFARLRHTQGKWAGKPLAPDPWQIAYILAPVFGWVYRNEDGDWVRVTRRVYVDVPRKNGKTTLAGGFATYLTCADREQGAQVYAVASGRDQARYCFDPVKQLAEKSPALSPYVKALQHRIIHQPSGSYFAVVSKLADVLHGANVAGAIIDELHIHKTPDLVEAVETGTGSRSQPLVFTITTADDGRAATIYARRRHYVEQLARGALRDTSMYGVVWAADREDDPFAEATWKRANPGYGVSPSKAYLENAAKEARNSPADLAKFLRLHLGIRTRQQTRYLDLEAWDRNASIVDERSLAGRTAYGGLDLASTSDLCALAWVFPDGQGGHDLLWRLWCPEGALDAIDKRTAGQASVWVERGLLHVTPGDVADYDYIHSQINTDREKFAVREIAYDPWNSSQLVSDLLGDGAPLVKMRQGFGSMSSPTKELQRLALEGTAEQPRLRHGGNAAIRWQVDNFAVEMDAAGNVKPSKRNSGDKIDGVVALIMALDRAVHHTPPRRSAYDDGDLEIV</sequence>
<dbReference type="Proteomes" id="UP001501116">
    <property type="component" value="Unassembled WGS sequence"/>
</dbReference>
<dbReference type="InterPro" id="IPR005021">
    <property type="entry name" value="Terminase_largesu-like"/>
</dbReference>
<gene>
    <name evidence="3" type="ORF">GCM10009754_36310</name>
</gene>
<dbReference type="InterPro" id="IPR046461">
    <property type="entry name" value="TerL_ATPase"/>
</dbReference>
<proteinExistence type="predicted"/>
<dbReference type="EMBL" id="BAAANN010000013">
    <property type="protein sequence ID" value="GAA1961935.1"/>
    <property type="molecule type" value="Genomic_DNA"/>
</dbReference>
<name>A0ABN2R1P7_9PSEU</name>
<dbReference type="PANTHER" id="PTHR41287:SF1">
    <property type="entry name" value="PROTEIN YMFN"/>
    <property type="match status" value="1"/>
</dbReference>
<dbReference type="InterPro" id="IPR046462">
    <property type="entry name" value="TerL_nuclease"/>
</dbReference>
<protein>
    <submittedName>
        <fullName evidence="3">Terminase large subunit</fullName>
    </submittedName>
</protein>
<accession>A0ABN2R1P7</accession>
<dbReference type="Pfam" id="PF03354">
    <property type="entry name" value="TerL_ATPase"/>
    <property type="match status" value="1"/>
</dbReference>